<dbReference type="Proteomes" id="UP000824782">
    <property type="component" value="Unassembled WGS sequence"/>
</dbReference>
<reference evidence="1" key="1">
    <citation type="thesis" date="2020" institute="ProQuest LLC" country="789 East Eisenhower Parkway, Ann Arbor, MI, USA">
        <title>Comparative Genomics and Chromosome Evolution.</title>
        <authorList>
            <person name="Mudd A.B."/>
        </authorList>
    </citation>
    <scope>NUCLEOTIDE SEQUENCE</scope>
    <source>
        <strain evidence="1">237g6f4</strain>
        <tissue evidence="1">Blood</tissue>
    </source>
</reference>
<evidence type="ECO:0000313" key="1">
    <source>
        <dbReference type="EMBL" id="KAG8570748.1"/>
    </source>
</evidence>
<accession>A0AAV7BDT8</accession>
<name>A0AAV7BDT8_ENGPU</name>
<comment type="caution">
    <text evidence="1">The sequence shown here is derived from an EMBL/GenBank/DDBJ whole genome shotgun (WGS) entry which is preliminary data.</text>
</comment>
<proteinExistence type="predicted"/>
<dbReference type="EMBL" id="WNYA01000005">
    <property type="protein sequence ID" value="KAG8570748.1"/>
    <property type="molecule type" value="Genomic_DNA"/>
</dbReference>
<dbReference type="AlphaFoldDB" id="A0AAV7BDT8"/>
<gene>
    <name evidence="1" type="ORF">GDO81_011397</name>
</gene>
<evidence type="ECO:0000313" key="2">
    <source>
        <dbReference type="Proteomes" id="UP000824782"/>
    </source>
</evidence>
<sequence length="93" mass="10379">MIVGIESLKVMLPPDVYSMFFQTHAAGRLPSHTLLFGLSYMQFNFLGKKSSENLSCAGINLNTDVVILSLLCDYVFHGRNFPFHSSYKNSTGI</sequence>
<protein>
    <submittedName>
        <fullName evidence="1">Uncharacterized protein</fullName>
    </submittedName>
</protein>
<keyword evidence="2" id="KW-1185">Reference proteome</keyword>
<organism evidence="1 2">
    <name type="scientific">Engystomops pustulosus</name>
    <name type="common">Tungara frog</name>
    <name type="synonym">Physalaemus pustulosus</name>
    <dbReference type="NCBI Taxonomy" id="76066"/>
    <lineage>
        <taxon>Eukaryota</taxon>
        <taxon>Metazoa</taxon>
        <taxon>Chordata</taxon>
        <taxon>Craniata</taxon>
        <taxon>Vertebrata</taxon>
        <taxon>Euteleostomi</taxon>
        <taxon>Amphibia</taxon>
        <taxon>Batrachia</taxon>
        <taxon>Anura</taxon>
        <taxon>Neobatrachia</taxon>
        <taxon>Hyloidea</taxon>
        <taxon>Leptodactylidae</taxon>
        <taxon>Leiuperinae</taxon>
        <taxon>Engystomops</taxon>
    </lineage>
</organism>